<evidence type="ECO:0000256" key="3">
    <source>
        <dbReference type="ARBA" id="ARBA00022692"/>
    </source>
</evidence>
<proteinExistence type="predicted"/>
<evidence type="ECO:0000256" key="6">
    <source>
        <dbReference type="ARBA" id="ARBA00023136"/>
    </source>
</evidence>
<dbReference type="PANTHER" id="PTHR24228">
    <property type="entry name" value="B2 BRADYKININ RECEPTOR/ANGIOTENSIN II RECEPTOR"/>
    <property type="match status" value="1"/>
</dbReference>
<feature type="transmembrane region" description="Helical" evidence="9">
    <location>
        <begin position="268"/>
        <end position="287"/>
    </location>
</feature>
<keyword evidence="7 11" id="KW-0675">Receptor</keyword>
<dbReference type="InterPro" id="IPR017452">
    <property type="entry name" value="GPCR_Rhodpsn_7TM"/>
</dbReference>
<sequence length="317" mass="36217">MDTILNDLDFINNLVNIIHINLSIFIFALNGLILYVITKKLKLDTIELKFVFLLCVLEIFAGLCYNSLGVFKLINGYTFLAPNNTPCIIYAYISGTLIRSEFIIVSMLALWRYLAVVHEYKLGLKLLVIITIAGMLPTIVTYLYGLINMDARPYSSYVICAPLTSPGKLSAILNTIGTILLMLPCWITTYCYFFIGWKANKKLNLMKVEANINNNEVALRAIKIQKISLVLQIIMVFILYNVNIMVTVVTYFMRLTTGYKRPPFFDAIAYEMLIVTFTLNPIITVSFQPEIKNEIQFIFIKLHARIKNAIRRSTTNE</sequence>
<dbReference type="CDD" id="cd00637">
    <property type="entry name" value="7tm_classA_rhodopsin-like"/>
    <property type="match status" value="1"/>
</dbReference>
<evidence type="ECO:0000256" key="2">
    <source>
        <dbReference type="ARBA" id="ARBA00022475"/>
    </source>
</evidence>
<accession>A0A137PCK3</accession>
<comment type="subcellular location">
    <subcellularLocation>
        <location evidence="1">Cell membrane</location>
        <topology evidence="1">Multi-pass membrane protein</topology>
    </subcellularLocation>
</comment>
<evidence type="ECO:0000259" key="10">
    <source>
        <dbReference type="PROSITE" id="PS50262"/>
    </source>
</evidence>
<evidence type="ECO:0000256" key="4">
    <source>
        <dbReference type="ARBA" id="ARBA00022989"/>
    </source>
</evidence>
<organism evidence="11 12">
    <name type="scientific">Conidiobolus coronatus (strain ATCC 28846 / CBS 209.66 / NRRL 28638)</name>
    <name type="common">Delacroixia coronata</name>
    <dbReference type="NCBI Taxonomy" id="796925"/>
    <lineage>
        <taxon>Eukaryota</taxon>
        <taxon>Fungi</taxon>
        <taxon>Fungi incertae sedis</taxon>
        <taxon>Zoopagomycota</taxon>
        <taxon>Entomophthoromycotina</taxon>
        <taxon>Entomophthoromycetes</taxon>
        <taxon>Entomophthorales</taxon>
        <taxon>Ancylistaceae</taxon>
        <taxon>Conidiobolus</taxon>
    </lineage>
</organism>
<feature type="transmembrane region" description="Helical" evidence="9">
    <location>
        <begin position="50"/>
        <end position="68"/>
    </location>
</feature>
<dbReference type="EMBL" id="KQ964448">
    <property type="protein sequence ID" value="KXN72737.1"/>
    <property type="molecule type" value="Genomic_DNA"/>
</dbReference>
<dbReference type="PROSITE" id="PS50262">
    <property type="entry name" value="G_PROTEIN_RECEP_F1_2"/>
    <property type="match status" value="1"/>
</dbReference>
<dbReference type="Gene3D" id="1.20.1070.10">
    <property type="entry name" value="Rhodopsin 7-helix transmembrane proteins"/>
    <property type="match status" value="1"/>
</dbReference>
<feature type="transmembrane region" description="Helical" evidence="9">
    <location>
        <begin position="126"/>
        <end position="147"/>
    </location>
</feature>
<dbReference type="OrthoDB" id="10053194at2759"/>
<evidence type="ECO:0000256" key="7">
    <source>
        <dbReference type="ARBA" id="ARBA00023170"/>
    </source>
</evidence>
<reference evidence="11 12" key="1">
    <citation type="journal article" date="2015" name="Genome Biol. Evol.">
        <title>Phylogenomic analyses indicate that early fungi evolved digesting cell walls of algal ancestors of land plants.</title>
        <authorList>
            <person name="Chang Y."/>
            <person name="Wang S."/>
            <person name="Sekimoto S."/>
            <person name="Aerts A.L."/>
            <person name="Choi C."/>
            <person name="Clum A."/>
            <person name="LaButti K.M."/>
            <person name="Lindquist E.A."/>
            <person name="Yee Ngan C."/>
            <person name="Ohm R.A."/>
            <person name="Salamov A.A."/>
            <person name="Grigoriev I.V."/>
            <person name="Spatafora J.W."/>
            <person name="Berbee M.L."/>
        </authorList>
    </citation>
    <scope>NUCLEOTIDE SEQUENCE [LARGE SCALE GENOMIC DNA]</scope>
    <source>
        <strain evidence="11 12">NRRL 28638</strain>
    </source>
</reference>
<keyword evidence="5" id="KW-0297">G-protein coupled receptor</keyword>
<evidence type="ECO:0000256" key="5">
    <source>
        <dbReference type="ARBA" id="ARBA00023040"/>
    </source>
</evidence>
<keyword evidence="8" id="KW-0807">Transducer</keyword>
<evidence type="ECO:0000256" key="8">
    <source>
        <dbReference type="ARBA" id="ARBA00023224"/>
    </source>
</evidence>
<evidence type="ECO:0000313" key="12">
    <source>
        <dbReference type="Proteomes" id="UP000070444"/>
    </source>
</evidence>
<feature type="transmembrane region" description="Helical" evidence="9">
    <location>
        <begin position="171"/>
        <end position="197"/>
    </location>
</feature>
<dbReference type="PANTHER" id="PTHR24228:SF59">
    <property type="entry name" value="NEUROPEPTIDE RECEPTOR 15"/>
    <property type="match status" value="1"/>
</dbReference>
<evidence type="ECO:0000256" key="1">
    <source>
        <dbReference type="ARBA" id="ARBA00004651"/>
    </source>
</evidence>
<protein>
    <submittedName>
        <fullName evidence="11">Family A G protein-coupled receptor-like protein</fullName>
    </submittedName>
</protein>
<feature type="transmembrane region" description="Helical" evidence="9">
    <location>
        <begin position="17"/>
        <end position="38"/>
    </location>
</feature>
<keyword evidence="3 9" id="KW-0812">Transmembrane</keyword>
<keyword evidence="4 9" id="KW-1133">Transmembrane helix</keyword>
<dbReference type="AlphaFoldDB" id="A0A137PCK3"/>
<feature type="domain" description="G-protein coupled receptors family 1 profile" evidence="10">
    <location>
        <begin position="29"/>
        <end position="284"/>
    </location>
</feature>
<feature type="transmembrane region" description="Helical" evidence="9">
    <location>
        <begin position="88"/>
        <end position="114"/>
    </location>
</feature>
<keyword evidence="12" id="KW-1185">Reference proteome</keyword>
<keyword evidence="2" id="KW-1003">Cell membrane</keyword>
<dbReference type="GO" id="GO:0005886">
    <property type="term" value="C:plasma membrane"/>
    <property type="evidence" value="ECO:0007669"/>
    <property type="project" value="UniProtKB-SubCell"/>
</dbReference>
<gene>
    <name evidence="11" type="ORF">CONCODRAFT_4472</name>
</gene>
<dbReference type="SUPFAM" id="SSF81321">
    <property type="entry name" value="Family A G protein-coupled receptor-like"/>
    <property type="match status" value="1"/>
</dbReference>
<dbReference type="Proteomes" id="UP000070444">
    <property type="component" value="Unassembled WGS sequence"/>
</dbReference>
<name>A0A137PCK3_CONC2</name>
<evidence type="ECO:0000313" key="11">
    <source>
        <dbReference type="EMBL" id="KXN72737.1"/>
    </source>
</evidence>
<dbReference type="GO" id="GO:0004930">
    <property type="term" value="F:G protein-coupled receptor activity"/>
    <property type="evidence" value="ECO:0007669"/>
    <property type="project" value="UniProtKB-KW"/>
</dbReference>
<evidence type="ECO:0000256" key="9">
    <source>
        <dbReference type="SAM" id="Phobius"/>
    </source>
</evidence>
<feature type="transmembrane region" description="Helical" evidence="9">
    <location>
        <begin position="229"/>
        <end position="253"/>
    </location>
</feature>
<keyword evidence="6 9" id="KW-0472">Membrane</keyword>